<sequence>MTPIFVIFVLKIQSVATGAAVNLGEIVVSSPTNNNKRNAGAGDSFGDNHTLGFRSVTLDPDHNDTLAWQPSNMPVRWLGF</sequence>
<dbReference type="Pfam" id="PF10676">
    <property type="entry name" value="gerPA"/>
    <property type="match status" value="1"/>
</dbReference>
<dbReference type="RefSeq" id="WP_264844649.1">
    <property type="nucleotide sequence ID" value="NZ_AP025628.1"/>
</dbReference>
<dbReference type="InterPro" id="IPR019618">
    <property type="entry name" value="Spore_germination_GerPA"/>
</dbReference>
<dbReference type="KEGG" id="cmic:caldi_17310"/>
<evidence type="ECO:0000313" key="2">
    <source>
        <dbReference type="Proteomes" id="UP001163687"/>
    </source>
</evidence>
<name>A0AA35CNK3_9FIRM</name>
<dbReference type="AlphaFoldDB" id="A0AA35CNK3"/>
<proteinExistence type="predicted"/>
<dbReference type="EMBL" id="AP025628">
    <property type="protein sequence ID" value="BDG60641.1"/>
    <property type="molecule type" value="Genomic_DNA"/>
</dbReference>
<keyword evidence="2" id="KW-1185">Reference proteome</keyword>
<gene>
    <name evidence="1" type="ORF">caldi_17310</name>
</gene>
<accession>A0AA35CNK3</accession>
<protein>
    <submittedName>
        <fullName evidence="1">Uncharacterized protein</fullName>
    </submittedName>
</protein>
<reference evidence="1" key="1">
    <citation type="submission" date="2022-03" db="EMBL/GenBank/DDBJ databases">
        <title>Complete genome sequence of Caldinitratiruptor microaerophilus.</title>
        <authorList>
            <person name="Mukaiyama R."/>
            <person name="Nishiyama T."/>
            <person name="Ueda K."/>
        </authorList>
    </citation>
    <scope>NUCLEOTIDE SEQUENCE</scope>
    <source>
        <strain evidence="1">JCM 16183</strain>
    </source>
</reference>
<dbReference type="Proteomes" id="UP001163687">
    <property type="component" value="Chromosome"/>
</dbReference>
<evidence type="ECO:0000313" key="1">
    <source>
        <dbReference type="EMBL" id="BDG60641.1"/>
    </source>
</evidence>
<organism evidence="1 2">
    <name type="scientific">Caldinitratiruptor microaerophilus</name>
    <dbReference type="NCBI Taxonomy" id="671077"/>
    <lineage>
        <taxon>Bacteria</taxon>
        <taxon>Bacillati</taxon>
        <taxon>Bacillota</taxon>
        <taxon>Clostridia</taxon>
        <taxon>Eubacteriales</taxon>
        <taxon>Symbiobacteriaceae</taxon>
        <taxon>Caldinitratiruptor</taxon>
    </lineage>
</organism>